<dbReference type="EMBL" id="BNBA01000041">
    <property type="protein sequence ID" value="GHH59949.1"/>
    <property type="molecule type" value="Genomic_DNA"/>
</dbReference>
<accession>A0A919FBP8</accession>
<keyword evidence="2" id="KW-0677">Repeat</keyword>
<dbReference type="InterPro" id="IPR045078">
    <property type="entry name" value="TST/MPST-like"/>
</dbReference>
<keyword evidence="1" id="KW-0808">Transferase</keyword>
<feature type="domain" description="Rhodanese" evidence="4">
    <location>
        <begin position="50"/>
        <end position="143"/>
    </location>
</feature>
<name>A0A919FBP8_9XANT</name>
<evidence type="ECO:0000256" key="1">
    <source>
        <dbReference type="ARBA" id="ARBA00022679"/>
    </source>
</evidence>
<evidence type="ECO:0000313" key="5">
    <source>
        <dbReference type="EMBL" id="GHH59949.1"/>
    </source>
</evidence>
<evidence type="ECO:0000313" key="6">
    <source>
        <dbReference type="Proteomes" id="UP000623958"/>
    </source>
</evidence>
<dbReference type="Gene3D" id="3.40.250.10">
    <property type="entry name" value="Rhodanese-like domain"/>
    <property type="match status" value="2"/>
</dbReference>
<dbReference type="PANTHER" id="PTHR11364">
    <property type="entry name" value="THIOSULFATE SULFERTANSFERASE"/>
    <property type="match status" value="1"/>
</dbReference>
<keyword evidence="6" id="KW-1185">Reference proteome</keyword>
<dbReference type="CDD" id="cd01448">
    <property type="entry name" value="TST_Repeat_1"/>
    <property type="match status" value="1"/>
</dbReference>
<gene>
    <name evidence="5" type="ORF">GCM10009090_34660</name>
</gene>
<dbReference type="GO" id="GO:0004792">
    <property type="term" value="F:thiosulfate-cyanide sulfurtransferase activity"/>
    <property type="evidence" value="ECO:0007669"/>
    <property type="project" value="TreeGrafter"/>
</dbReference>
<sequence>MSAQVSPLIDAATLAARLGEPRLRVLDASVELPAARFDGDYRPASGLAGWRAAHIPGSRHADLLEALADKRAGFGFALPDWPVLATALQRLGIGDGSAVVVYDRSDGFWAARLWWMLRSLGLHARVLDGGWQAWRAAGWPEESGDAADIEPGTITLRPRPELWADRRHVEAVVAGRAPGTLVCALPARLFAGSAPTRYARRGHIPGSLNLPARDLFGADGRYLPVHRLEQLLAPLRASARPLLLYCGGGISAAAQALALTLVGETDIALYDGSLQEWAADPSLPLVVDEAPSRAARGAPTAEGCSVGGVSTPTGSTDKARRG</sequence>
<feature type="domain" description="Rhodanese" evidence="4">
    <location>
        <begin position="190"/>
        <end position="286"/>
    </location>
</feature>
<dbReference type="RefSeq" id="WP_434029980.1">
    <property type="nucleotide sequence ID" value="NZ_BNBA01000041.1"/>
</dbReference>
<dbReference type="PROSITE" id="PS50206">
    <property type="entry name" value="RHODANESE_3"/>
    <property type="match status" value="2"/>
</dbReference>
<dbReference type="InterPro" id="IPR036873">
    <property type="entry name" value="Rhodanese-like_dom_sf"/>
</dbReference>
<evidence type="ECO:0000256" key="3">
    <source>
        <dbReference type="SAM" id="MobiDB-lite"/>
    </source>
</evidence>
<dbReference type="Pfam" id="PF00581">
    <property type="entry name" value="Rhodanese"/>
    <property type="match status" value="2"/>
</dbReference>
<organism evidence="5 6">
    <name type="scientific">Xanthomonas boreopolis</name>
    <dbReference type="NCBI Taxonomy" id="86183"/>
    <lineage>
        <taxon>Bacteria</taxon>
        <taxon>Pseudomonadati</taxon>
        <taxon>Pseudomonadota</taxon>
        <taxon>Gammaproteobacteria</taxon>
        <taxon>Lysobacterales</taxon>
        <taxon>Lysobacteraceae</taxon>
        <taxon>Xanthomonas</taxon>
    </lineage>
</organism>
<dbReference type="SMART" id="SM00450">
    <property type="entry name" value="RHOD"/>
    <property type="match status" value="2"/>
</dbReference>
<dbReference type="PANTHER" id="PTHR11364:SF27">
    <property type="entry name" value="SULFURTRANSFERASE"/>
    <property type="match status" value="1"/>
</dbReference>
<dbReference type="AlphaFoldDB" id="A0A919FBP8"/>
<reference evidence="5" key="1">
    <citation type="journal article" date="2014" name="Int. J. Syst. Evol. Microbiol.">
        <title>Complete genome sequence of Corynebacterium casei LMG S-19264T (=DSM 44701T), isolated from a smear-ripened cheese.</title>
        <authorList>
            <consortium name="US DOE Joint Genome Institute (JGI-PGF)"/>
            <person name="Walter F."/>
            <person name="Albersmeier A."/>
            <person name="Kalinowski J."/>
            <person name="Ruckert C."/>
        </authorList>
    </citation>
    <scope>NUCLEOTIDE SEQUENCE</scope>
    <source>
        <strain evidence="5">JCM 13306</strain>
    </source>
</reference>
<evidence type="ECO:0000256" key="2">
    <source>
        <dbReference type="ARBA" id="ARBA00022737"/>
    </source>
</evidence>
<comment type="caution">
    <text evidence="5">The sequence shown here is derived from an EMBL/GenBank/DDBJ whole genome shotgun (WGS) entry which is preliminary data.</text>
</comment>
<evidence type="ECO:0000259" key="4">
    <source>
        <dbReference type="PROSITE" id="PS50206"/>
    </source>
</evidence>
<dbReference type="InterPro" id="IPR001763">
    <property type="entry name" value="Rhodanese-like_dom"/>
</dbReference>
<reference evidence="5" key="2">
    <citation type="submission" date="2020-09" db="EMBL/GenBank/DDBJ databases">
        <authorList>
            <person name="Sun Q."/>
            <person name="Ohkuma M."/>
        </authorList>
    </citation>
    <scope>NUCLEOTIDE SEQUENCE</scope>
    <source>
        <strain evidence="5">JCM 13306</strain>
    </source>
</reference>
<dbReference type="SUPFAM" id="SSF52821">
    <property type="entry name" value="Rhodanese/Cell cycle control phosphatase"/>
    <property type="match status" value="2"/>
</dbReference>
<dbReference type="Proteomes" id="UP000623958">
    <property type="component" value="Unassembled WGS sequence"/>
</dbReference>
<protein>
    <submittedName>
        <fullName evidence="5">Sulfurtransferase</fullName>
    </submittedName>
</protein>
<proteinExistence type="predicted"/>
<feature type="region of interest" description="Disordered" evidence="3">
    <location>
        <begin position="291"/>
        <end position="322"/>
    </location>
</feature>